<comment type="caution">
    <text evidence="1">The sequence shown here is derived from an EMBL/GenBank/DDBJ whole genome shotgun (WGS) entry which is preliminary data.</text>
</comment>
<reference evidence="1 2" key="1">
    <citation type="submission" date="2019-01" db="EMBL/GenBank/DDBJ databases">
        <title>Nuclear Genome Assembly of the Microalgal Biofuel strain Nannochloropsis salina CCMP1776.</title>
        <authorList>
            <person name="Hovde B."/>
        </authorList>
    </citation>
    <scope>NUCLEOTIDE SEQUENCE [LARGE SCALE GENOMIC DNA]</scope>
    <source>
        <strain evidence="1 2">CCMP1776</strain>
    </source>
</reference>
<dbReference type="OrthoDB" id="9973395at2759"/>
<name>A0A4D9CWX9_9STRA</name>
<gene>
    <name evidence="1" type="ORF">NSK_006711</name>
</gene>
<evidence type="ECO:0000313" key="1">
    <source>
        <dbReference type="EMBL" id="TFJ82043.1"/>
    </source>
</evidence>
<organism evidence="1 2">
    <name type="scientific">Nannochloropsis salina CCMP1776</name>
    <dbReference type="NCBI Taxonomy" id="1027361"/>
    <lineage>
        <taxon>Eukaryota</taxon>
        <taxon>Sar</taxon>
        <taxon>Stramenopiles</taxon>
        <taxon>Ochrophyta</taxon>
        <taxon>Eustigmatophyceae</taxon>
        <taxon>Eustigmatales</taxon>
        <taxon>Monodopsidaceae</taxon>
        <taxon>Microchloropsis</taxon>
        <taxon>Microchloropsis salina</taxon>
    </lineage>
</organism>
<keyword evidence="2" id="KW-1185">Reference proteome</keyword>
<proteinExistence type="predicted"/>
<dbReference type="PANTHER" id="PTHR37321">
    <property type="entry name" value="EXPORTED PROTEIN-RELATED"/>
    <property type="match status" value="1"/>
</dbReference>
<dbReference type="PANTHER" id="PTHR37321:SF1">
    <property type="entry name" value="EXPORTED PROTEIN"/>
    <property type="match status" value="1"/>
</dbReference>
<dbReference type="EMBL" id="SDOX01000121">
    <property type="protein sequence ID" value="TFJ82043.1"/>
    <property type="molecule type" value="Genomic_DNA"/>
</dbReference>
<evidence type="ECO:0000313" key="2">
    <source>
        <dbReference type="Proteomes" id="UP000355283"/>
    </source>
</evidence>
<sequence>MVPATSYVAQTAAGVWDLLPVAYRPEDPASLYTRYVQSGRLPVNFTLVGLFPYKDWKTSTGSAKADAYMWAIDTFLGRSLQTTGRRSHKNAKHERHLVNPTKLRNFVDYYWTQVPTGSGAQGVAGSYDLHTVSNHDYFVAQKAFSFDLNVWADETPNDDPEQAMGTDRLVLEVILRSCYDLTGGEKMITVGGFTPWVFKYVGWKHQGVETEWETVKLLSGYNAMLDADACCVGAMANAVFYQHYPLPERLVQQPAPAPETLARKGYSIHPQGQ</sequence>
<protein>
    <submittedName>
        <fullName evidence="1">Uncharacterized protein</fullName>
    </submittedName>
</protein>
<dbReference type="AlphaFoldDB" id="A0A4D9CWX9"/>
<accession>A0A4D9CWX9</accession>
<dbReference type="Proteomes" id="UP000355283">
    <property type="component" value="Unassembled WGS sequence"/>
</dbReference>